<gene>
    <name evidence="2" type="primary">ORF5053</name>
</gene>
<feature type="non-terminal residue" evidence="2">
    <location>
        <position position="89"/>
    </location>
</feature>
<sequence length="89" mass="10442">MVTDGHRLLDKEYALYKVVLPEDKYSPGQSVKYELIPEKDTSTPRQHEHLTKSNHYKYKELKKKLDDGTSGTTIDDDVYNQKQDQLTKR</sequence>
<feature type="compositionally biased region" description="Polar residues" evidence="1">
    <location>
        <begin position="80"/>
        <end position="89"/>
    </location>
</feature>
<evidence type="ECO:0000313" key="2">
    <source>
        <dbReference type="EMBL" id="CEK48749.1"/>
    </source>
</evidence>
<name>A0A0B6XXV7_9EUPU</name>
<proteinExistence type="predicted"/>
<feature type="region of interest" description="Disordered" evidence="1">
    <location>
        <begin position="35"/>
        <end position="89"/>
    </location>
</feature>
<feature type="compositionally biased region" description="Basic and acidic residues" evidence="1">
    <location>
        <begin position="35"/>
        <end position="67"/>
    </location>
</feature>
<dbReference type="EMBL" id="HACG01001884">
    <property type="protein sequence ID" value="CEK48749.1"/>
    <property type="molecule type" value="Transcribed_RNA"/>
</dbReference>
<dbReference type="AlphaFoldDB" id="A0A0B6XXV7"/>
<evidence type="ECO:0000256" key="1">
    <source>
        <dbReference type="SAM" id="MobiDB-lite"/>
    </source>
</evidence>
<organism evidence="2">
    <name type="scientific">Arion vulgaris</name>
    <dbReference type="NCBI Taxonomy" id="1028688"/>
    <lineage>
        <taxon>Eukaryota</taxon>
        <taxon>Metazoa</taxon>
        <taxon>Spiralia</taxon>
        <taxon>Lophotrochozoa</taxon>
        <taxon>Mollusca</taxon>
        <taxon>Gastropoda</taxon>
        <taxon>Heterobranchia</taxon>
        <taxon>Euthyneura</taxon>
        <taxon>Panpulmonata</taxon>
        <taxon>Eupulmonata</taxon>
        <taxon>Stylommatophora</taxon>
        <taxon>Helicina</taxon>
        <taxon>Arionoidea</taxon>
        <taxon>Arionidae</taxon>
        <taxon>Arion</taxon>
    </lineage>
</organism>
<accession>A0A0B6XXV7</accession>
<reference evidence="2" key="1">
    <citation type="submission" date="2014-12" db="EMBL/GenBank/DDBJ databases">
        <title>Insight into the proteome of Arion vulgaris.</title>
        <authorList>
            <person name="Aradska J."/>
            <person name="Bulat T."/>
            <person name="Smidak R."/>
            <person name="Sarate P."/>
            <person name="Gangsoo J."/>
            <person name="Sialana F."/>
            <person name="Bilban M."/>
            <person name="Lubec G."/>
        </authorList>
    </citation>
    <scope>NUCLEOTIDE SEQUENCE</scope>
    <source>
        <tissue evidence="2">Skin</tissue>
    </source>
</reference>
<protein>
    <submittedName>
        <fullName evidence="2">Uncharacterized protein</fullName>
    </submittedName>
</protein>